<name>M2YZI2_9NOCA</name>
<dbReference type="PATRIC" id="fig|1278076.4.peg.4931"/>
<accession>M2YZI2</accession>
<proteinExistence type="predicted"/>
<feature type="region of interest" description="Disordered" evidence="1">
    <location>
        <begin position="265"/>
        <end position="301"/>
    </location>
</feature>
<evidence type="ECO:0000313" key="3">
    <source>
        <dbReference type="Proteomes" id="UP000011731"/>
    </source>
</evidence>
<comment type="caution">
    <text evidence="2">The sequence shown here is derived from an EMBL/GenBank/DDBJ whole genome shotgun (WGS) entry which is preliminary data.</text>
</comment>
<dbReference type="AlphaFoldDB" id="M2YZI2"/>
<feature type="compositionally biased region" description="Acidic residues" evidence="1">
    <location>
        <begin position="268"/>
        <end position="284"/>
    </location>
</feature>
<reference evidence="2 3" key="1">
    <citation type="journal article" date="2013" name="Genome Announc.">
        <title>Draft Genome Sequence of Rhodococcus ruber Strain BKS 20-38.</title>
        <authorList>
            <person name="Bala M."/>
            <person name="Kumar S."/>
            <person name="Raghava G.P."/>
            <person name="Mayilraj S."/>
        </authorList>
    </citation>
    <scope>NUCLEOTIDE SEQUENCE [LARGE SCALE GENOMIC DNA]</scope>
    <source>
        <strain evidence="2 3">BKS 20-38</strain>
    </source>
</reference>
<dbReference type="RefSeq" id="WP_003938872.1">
    <property type="nucleotide sequence ID" value="NZ_AOEX01000093.1"/>
</dbReference>
<organism evidence="2 3">
    <name type="scientific">Rhodococcus ruber BKS 20-38</name>
    <dbReference type="NCBI Taxonomy" id="1278076"/>
    <lineage>
        <taxon>Bacteria</taxon>
        <taxon>Bacillati</taxon>
        <taxon>Actinomycetota</taxon>
        <taxon>Actinomycetes</taxon>
        <taxon>Mycobacteriales</taxon>
        <taxon>Nocardiaceae</taxon>
        <taxon>Rhodococcus</taxon>
    </lineage>
</organism>
<dbReference type="EMBL" id="AOEX01000093">
    <property type="protein sequence ID" value="EME53769.1"/>
    <property type="molecule type" value="Genomic_DNA"/>
</dbReference>
<dbReference type="Proteomes" id="UP000011731">
    <property type="component" value="Unassembled WGS sequence"/>
</dbReference>
<keyword evidence="3" id="KW-1185">Reference proteome</keyword>
<protein>
    <submittedName>
        <fullName evidence="2">Uncharacterized protein</fullName>
    </submittedName>
</protein>
<evidence type="ECO:0000256" key="1">
    <source>
        <dbReference type="SAM" id="MobiDB-lite"/>
    </source>
</evidence>
<gene>
    <name evidence="2" type="ORF">G352_24056</name>
</gene>
<evidence type="ECO:0000313" key="2">
    <source>
        <dbReference type="EMBL" id="EME53769.1"/>
    </source>
</evidence>
<sequence length="301" mass="33143">MTQRIDIDHPTPVPAPRAEFVGQATAIEQARAVAEVQAAIVVAQQCPRNVHQAVAAMRESCSQRGLAERAFFRFPRAGGAVTGPSIHLARELARCWGNIQYGIAELRRDDDAGLSEMQAYAWDVQTNTRSAQIFIVPHKRDTKDGVKKLTDMRDVYENNANNGARRVREAIFAVLPTWFTEEAKDLCSQTLKDGGGKPLSTRIADAVRLFGALGISQDQLEQKVGRPTEKWTEHDVAQIGVTFKSLQRGEVTRDEEFPPQRVTAAELVGEDEPSAPEPAPEPDADVDRSDEVADLFGGEQE</sequence>